<comment type="caution">
    <text evidence="3">The sequence shown here is derived from an EMBL/GenBank/DDBJ whole genome shotgun (WGS) entry which is preliminary data.</text>
</comment>
<dbReference type="InterPro" id="IPR016161">
    <property type="entry name" value="Ald_DH/histidinol_DH"/>
</dbReference>
<dbReference type="InterPro" id="IPR050740">
    <property type="entry name" value="Aldehyde_DH_Superfamily"/>
</dbReference>
<dbReference type="EMBL" id="JBHLWO010000001">
    <property type="protein sequence ID" value="MFC0317104.1"/>
    <property type="molecule type" value="Genomic_DNA"/>
</dbReference>
<evidence type="ECO:0000259" key="2">
    <source>
        <dbReference type="Pfam" id="PF00171"/>
    </source>
</evidence>
<dbReference type="InterPro" id="IPR015590">
    <property type="entry name" value="Aldehyde_DH_dom"/>
</dbReference>
<dbReference type="InterPro" id="IPR016162">
    <property type="entry name" value="Ald_DH_N"/>
</dbReference>
<evidence type="ECO:0000256" key="1">
    <source>
        <dbReference type="ARBA" id="ARBA00023002"/>
    </source>
</evidence>
<proteinExistence type="predicted"/>
<dbReference type="InterPro" id="IPR016163">
    <property type="entry name" value="Ald_DH_C"/>
</dbReference>
<dbReference type="PANTHER" id="PTHR43353">
    <property type="entry name" value="SUCCINATE-SEMIALDEHYDE DEHYDROGENASE, MITOCHONDRIAL"/>
    <property type="match status" value="1"/>
</dbReference>
<organism evidence="3 4">
    <name type="scientific">Olivibacter oleidegradans</name>
    <dbReference type="NCBI Taxonomy" id="760123"/>
    <lineage>
        <taxon>Bacteria</taxon>
        <taxon>Pseudomonadati</taxon>
        <taxon>Bacteroidota</taxon>
        <taxon>Sphingobacteriia</taxon>
        <taxon>Sphingobacteriales</taxon>
        <taxon>Sphingobacteriaceae</taxon>
        <taxon>Olivibacter</taxon>
    </lineage>
</organism>
<dbReference type="Gene3D" id="3.40.309.10">
    <property type="entry name" value="Aldehyde Dehydrogenase, Chain A, domain 2"/>
    <property type="match status" value="1"/>
</dbReference>
<dbReference type="Proteomes" id="UP001589774">
    <property type="component" value="Unassembled WGS sequence"/>
</dbReference>
<evidence type="ECO:0000313" key="4">
    <source>
        <dbReference type="Proteomes" id="UP001589774"/>
    </source>
</evidence>
<dbReference type="PANTHER" id="PTHR43353:SF3">
    <property type="entry name" value="ALDEHYDE DEHYDROGENASE-RELATED"/>
    <property type="match status" value="1"/>
</dbReference>
<name>A0ABV6HDZ3_9SPHI</name>
<reference evidence="3 4" key="1">
    <citation type="submission" date="2024-09" db="EMBL/GenBank/DDBJ databases">
        <authorList>
            <person name="Sun Q."/>
            <person name="Mori K."/>
        </authorList>
    </citation>
    <scope>NUCLEOTIDE SEQUENCE [LARGE SCALE GENOMIC DNA]</scope>
    <source>
        <strain evidence="3 4">CCM 7765</strain>
    </source>
</reference>
<dbReference type="Gene3D" id="3.40.605.10">
    <property type="entry name" value="Aldehyde Dehydrogenase, Chain A, domain 1"/>
    <property type="match status" value="1"/>
</dbReference>
<accession>A0ABV6HDZ3</accession>
<keyword evidence="4" id="KW-1185">Reference proteome</keyword>
<evidence type="ECO:0000313" key="3">
    <source>
        <dbReference type="EMBL" id="MFC0317104.1"/>
    </source>
</evidence>
<protein>
    <submittedName>
        <fullName evidence="3">Aldehyde dehydrogenase (NADP(+))</fullName>
    </submittedName>
</protein>
<sequence length="495" mass="53182">MYTETPQEQVKELLHKAEEAFQYLKGRSAIDRAGLMYAIAAKIEGLGTELIATAMEESHLPEARLIGEKARTVFQWRSYADHIKDGLCFEARIDTAIPDRTPPKPDLRKIKVGVGPVVVFGASNFPFAFSTAGGDTASAIAAGCPVILKAHPGHPKTSALMAEAIFGAIKEEGWHDGIFSHIYGNSNESGAYLVQHPIVKSVAFTGSYGGGKALFDLANQRKEPIPVFAEMGSVNPVFALPEKMATDPRGLANQYLSSLTLGVGQFCTNPGVLIAVKGKDLETFKEVLRQEVLSCPPANMLHAGIAKAYHANSERMLTESTIRVIGKAEQIAAEGQGAALLVETDAKSVVENDALLEEVFGPFGLIVACESEEEMLNIADHIKGQLTITVAATEADAVRHSKLISLLQDKCGRLLFNGMPTGVEVCIAMQHGGPFPATTDARFTSVGSDAVQRFLRPISFQNWPNALLPDALKNENPLGIYRTVNSVLTKDASAL</sequence>
<feature type="domain" description="Aldehyde dehydrogenase" evidence="2">
    <location>
        <begin position="5"/>
        <end position="424"/>
    </location>
</feature>
<dbReference type="SUPFAM" id="SSF53720">
    <property type="entry name" value="ALDH-like"/>
    <property type="match status" value="1"/>
</dbReference>
<dbReference type="InterPro" id="IPR044151">
    <property type="entry name" value="ALDH_KGSADH"/>
</dbReference>
<keyword evidence="1" id="KW-0560">Oxidoreductase</keyword>
<gene>
    <name evidence="3" type="ORF">ACFFI0_02240</name>
</gene>
<dbReference type="CDD" id="cd07129">
    <property type="entry name" value="ALDH_KGSADH"/>
    <property type="match status" value="1"/>
</dbReference>
<dbReference type="Pfam" id="PF00171">
    <property type="entry name" value="Aldedh"/>
    <property type="match status" value="1"/>
</dbReference>
<dbReference type="RefSeq" id="WP_130854843.1">
    <property type="nucleotide sequence ID" value="NZ_JBHLWO010000001.1"/>
</dbReference>